<dbReference type="CDD" id="cd18886">
    <property type="entry name" value="NUDIX_MutT_Nudt1"/>
    <property type="match status" value="1"/>
</dbReference>
<keyword evidence="5" id="KW-0460">Magnesium</keyword>
<evidence type="ECO:0000256" key="2">
    <source>
        <dbReference type="ARBA" id="ARBA00005582"/>
    </source>
</evidence>
<dbReference type="Gene3D" id="3.90.79.10">
    <property type="entry name" value="Nucleoside Triphosphate Pyrophosphohydrolase"/>
    <property type="match status" value="1"/>
</dbReference>
<dbReference type="InterPro" id="IPR015797">
    <property type="entry name" value="NUDIX_hydrolase-like_dom_sf"/>
</dbReference>
<protein>
    <submittedName>
        <fullName evidence="6">7,8-dihydro-8-oxoguanine triphosphatase</fullName>
    </submittedName>
</protein>
<evidence type="ECO:0000256" key="4">
    <source>
        <dbReference type="ARBA" id="ARBA00022801"/>
    </source>
</evidence>
<evidence type="ECO:0000313" key="6">
    <source>
        <dbReference type="EMBL" id="BCR35806.1"/>
    </source>
</evidence>
<dbReference type="PROSITE" id="PS00893">
    <property type="entry name" value="NUDIX_BOX"/>
    <property type="match status" value="1"/>
</dbReference>
<dbReference type="Pfam" id="PF00293">
    <property type="entry name" value="NUDIX"/>
    <property type="match status" value="1"/>
</dbReference>
<dbReference type="AlphaFoldDB" id="A0A7U9THA1"/>
<keyword evidence="4" id="KW-0378">Hydrolase</keyword>
<dbReference type="InterPro" id="IPR020084">
    <property type="entry name" value="NUDIX_hydrolase_CS"/>
</dbReference>
<sequence>MYKYTLGFLIKGNQILMLNRNKSPWMGSWNGLGGKIQINETPQACIQREVFEETGLELKVENFIFKGVVTWDEFDAMGNGLYIYIYHLNEKLDLITPLKVDEGILDFKDISWISSFENEGVAKNIPYFLPSVLNDDINYNYLCKFEDRILKEVVKKKVDVCLD</sequence>
<proteinExistence type="inferred from homology"/>
<gene>
    <name evidence="6" type="ORF">MPAN_006990</name>
</gene>
<dbReference type="SUPFAM" id="SSF55811">
    <property type="entry name" value="Nudix"/>
    <property type="match status" value="1"/>
</dbReference>
<reference evidence="6" key="1">
    <citation type="submission" date="2021-01" db="EMBL/GenBank/DDBJ databases">
        <title>Draft genome sequence of Acholeplasmataceae bacterium strain Mahy22.</title>
        <authorList>
            <person name="Watanabe M."/>
            <person name="Kojima H."/>
            <person name="Fukui M."/>
        </authorList>
    </citation>
    <scope>NUCLEOTIDE SEQUENCE</scope>
    <source>
        <strain evidence="6">Mahy22</strain>
    </source>
</reference>
<dbReference type="PANTHER" id="PTHR43758:SF2">
    <property type="entry name" value="OXIDIZED PURINE NUCLEOSIDE TRIPHOSPHATE HYDROLASE"/>
    <property type="match status" value="1"/>
</dbReference>
<dbReference type="GO" id="GO:0046872">
    <property type="term" value="F:metal ion binding"/>
    <property type="evidence" value="ECO:0007669"/>
    <property type="project" value="UniProtKB-KW"/>
</dbReference>
<keyword evidence="3" id="KW-0479">Metal-binding</keyword>
<dbReference type="InterPro" id="IPR000086">
    <property type="entry name" value="NUDIX_hydrolase_dom"/>
</dbReference>
<evidence type="ECO:0000313" key="7">
    <source>
        <dbReference type="Proteomes" id="UP000620133"/>
    </source>
</evidence>
<comment type="cofactor">
    <cofactor evidence="1">
        <name>Mg(2+)</name>
        <dbReference type="ChEBI" id="CHEBI:18420"/>
    </cofactor>
</comment>
<dbReference type="GO" id="GO:0016818">
    <property type="term" value="F:hydrolase activity, acting on acid anhydrides, in phosphorus-containing anhydrides"/>
    <property type="evidence" value="ECO:0007669"/>
    <property type="project" value="TreeGrafter"/>
</dbReference>
<dbReference type="PANTHER" id="PTHR43758">
    <property type="entry name" value="7,8-DIHYDRO-8-OXOGUANINE TRIPHOSPHATASE"/>
    <property type="match status" value="1"/>
</dbReference>
<comment type="similarity">
    <text evidence="2">Belongs to the Nudix hydrolase family.</text>
</comment>
<keyword evidence="7" id="KW-1185">Reference proteome</keyword>
<accession>A0A7U9THA1</accession>
<dbReference type="Proteomes" id="UP000620133">
    <property type="component" value="Chromosome"/>
</dbReference>
<dbReference type="PROSITE" id="PS51462">
    <property type="entry name" value="NUDIX"/>
    <property type="match status" value="1"/>
</dbReference>
<dbReference type="GO" id="GO:0005737">
    <property type="term" value="C:cytoplasm"/>
    <property type="evidence" value="ECO:0007669"/>
    <property type="project" value="TreeGrafter"/>
</dbReference>
<dbReference type="KEGG" id="manr:MPAN_006990"/>
<name>A0A7U9THA1_9MOLU</name>
<evidence type="ECO:0000256" key="1">
    <source>
        <dbReference type="ARBA" id="ARBA00001946"/>
    </source>
</evidence>
<organism evidence="6 7">
    <name type="scientific">Mariniplasma anaerobium</name>
    <dbReference type="NCBI Taxonomy" id="2735436"/>
    <lineage>
        <taxon>Bacteria</taxon>
        <taxon>Bacillati</taxon>
        <taxon>Mycoplasmatota</taxon>
        <taxon>Mollicutes</taxon>
        <taxon>Acholeplasmatales</taxon>
        <taxon>Acholeplasmataceae</taxon>
        <taxon>Mariniplasma</taxon>
    </lineage>
</organism>
<evidence type="ECO:0000256" key="5">
    <source>
        <dbReference type="ARBA" id="ARBA00022842"/>
    </source>
</evidence>
<dbReference type="RefSeq" id="WP_176238640.1">
    <property type="nucleotide sequence ID" value="NZ_AP024412.1"/>
</dbReference>
<evidence type="ECO:0000256" key="3">
    <source>
        <dbReference type="ARBA" id="ARBA00022723"/>
    </source>
</evidence>
<dbReference type="EMBL" id="AP024412">
    <property type="protein sequence ID" value="BCR35806.1"/>
    <property type="molecule type" value="Genomic_DNA"/>
</dbReference>